<accession>A0A914S5D3</accession>
<reference evidence="2" key="1">
    <citation type="submission" date="2022-11" db="UniProtKB">
        <authorList>
            <consortium name="WormBaseParasite"/>
        </authorList>
    </citation>
    <scope>IDENTIFICATION</scope>
</reference>
<sequence length="59" mass="6919">MTIVHIDDEVSVPSDEREEIFWLLLSNLHSICTSNLFQSKLLVRTWKKESSDKSLRTEI</sequence>
<proteinExistence type="predicted"/>
<dbReference type="Proteomes" id="UP000887564">
    <property type="component" value="Unplaced"/>
</dbReference>
<keyword evidence="1" id="KW-1185">Reference proteome</keyword>
<name>A0A914S5D3_PAREQ</name>
<evidence type="ECO:0000313" key="1">
    <source>
        <dbReference type="Proteomes" id="UP000887564"/>
    </source>
</evidence>
<dbReference type="WBParaSite" id="PEQ_0001354201-mRNA-1">
    <property type="protein sequence ID" value="PEQ_0001354201-mRNA-1"/>
    <property type="gene ID" value="PEQ_0001354201"/>
</dbReference>
<protein>
    <submittedName>
        <fullName evidence="2">Uncharacterized protein</fullName>
    </submittedName>
</protein>
<dbReference type="AlphaFoldDB" id="A0A914S5D3"/>
<organism evidence="1 2">
    <name type="scientific">Parascaris equorum</name>
    <name type="common">Equine roundworm</name>
    <dbReference type="NCBI Taxonomy" id="6256"/>
    <lineage>
        <taxon>Eukaryota</taxon>
        <taxon>Metazoa</taxon>
        <taxon>Ecdysozoa</taxon>
        <taxon>Nematoda</taxon>
        <taxon>Chromadorea</taxon>
        <taxon>Rhabditida</taxon>
        <taxon>Spirurina</taxon>
        <taxon>Ascaridomorpha</taxon>
        <taxon>Ascaridoidea</taxon>
        <taxon>Ascarididae</taxon>
        <taxon>Parascaris</taxon>
    </lineage>
</organism>
<evidence type="ECO:0000313" key="2">
    <source>
        <dbReference type="WBParaSite" id="PEQ_0001354201-mRNA-1"/>
    </source>
</evidence>